<dbReference type="PANTHER" id="PTHR33452">
    <property type="entry name" value="OXIDOREDUCTASE CATD-RELATED"/>
    <property type="match status" value="1"/>
</dbReference>
<evidence type="ECO:0000313" key="8">
    <source>
        <dbReference type="EMBL" id="OGI70186.1"/>
    </source>
</evidence>
<evidence type="ECO:0000256" key="2">
    <source>
        <dbReference type="ARBA" id="ARBA00006679"/>
    </source>
</evidence>
<accession>A0A1F6VKU2</accession>
<dbReference type="InterPro" id="IPR032808">
    <property type="entry name" value="DoxX"/>
</dbReference>
<evidence type="ECO:0000313" key="9">
    <source>
        <dbReference type="Proteomes" id="UP000179076"/>
    </source>
</evidence>
<feature type="transmembrane region" description="Helical" evidence="7">
    <location>
        <begin position="45"/>
        <end position="65"/>
    </location>
</feature>
<dbReference type="Proteomes" id="UP000179076">
    <property type="component" value="Unassembled WGS sequence"/>
</dbReference>
<keyword evidence="4 7" id="KW-0812">Transmembrane</keyword>
<feature type="transmembrane region" description="Helical" evidence="7">
    <location>
        <begin position="72"/>
        <end position="91"/>
    </location>
</feature>
<dbReference type="Pfam" id="PF07681">
    <property type="entry name" value="DoxX"/>
    <property type="match status" value="1"/>
</dbReference>
<dbReference type="PANTHER" id="PTHR33452:SF1">
    <property type="entry name" value="INNER MEMBRANE PROTEIN YPHA-RELATED"/>
    <property type="match status" value="1"/>
</dbReference>
<feature type="transmembrane region" description="Helical" evidence="7">
    <location>
        <begin position="111"/>
        <end position="129"/>
    </location>
</feature>
<protein>
    <submittedName>
        <fullName evidence="8">DoxX family protein</fullName>
    </submittedName>
</protein>
<keyword evidence="5 7" id="KW-1133">Transmembrane helix</keyword>
<evidence type="ECO:0000256" key="3">
    <source>
        <dbReference type="ARBA" id="ARBA00022475"/>
    </source>
</evidence>
<name>A0A1F6VKU2_9PROT</name>
<comment type="caution">
    <text evidence="8">The sequence shown here is derived from an EMBL/GenBank/DDBJ whole genome shotgun (WGS) entry which is preliminary data.</text>
</comment>
<organism evidence="8 9">
    <name type="scientific">Candidatus Muproteobacteria bacterium RBG_16_60_9</name>
    <dbReference type="NCBI Taxonomy" id="1817755"/>
    <lineage>
        <taxon>Bacteria</taxon>
        <taxon>Pseudomonadati</taxon>
        <taxon>Pseudomonadota</taxon>
        <taxon>Candidatus Muproteobacteria</taxon>
    </lineage>
</organism>
<comment type="similarity">
    <text evidence="2">Belongs to the DoxX family.</text>
</comment>
<gene>
    <name evidence="8" type="ORF">A2W18_12130</name>
</gene>
<sequence length="132" mass="14496">MNALKTYAPLIGRILIAQLFIYFGYTKIVGFGGTAGYIASKGLPISDLLAILTIVIEVGGGLMILLGWRARVAAAVLFLWMIPVSFIFHNFWNMEAAAVMANQINFQKNLALMGAMFLIFAFGPGRYSLRDD</sequence>
<evidence type="ECO:0000256" key="7">
    <source>
        <dbReference type="SAM" id="Phobius"/>
    </source>
</evidence>
<evidence type="ECO:0000256" key="4">
    <source>
        <dbReference type="ARBA" id="ARBA00022692"/>
    </source>
</evidence>
<evidence type="ECO:0000256" key="6">
    <source>
        <dbReference type="ARBA" id="ARBA00023136"/>
    </source>
</evidence>
<reference evidence="8 9" key="1">
    <citation type="journal article" date="2016" name="Nat. Commun.">
        <title>Thousands of microbial genomes shed light on interconnected biogeochemical processes in an aquifer system.</title>
        <authorList>
            <person name="Anantharaman K."/>
            <person name="Brown C.T."/>
            <person name="Hug L.A."/>
            <person name="Sharon I."/>
            <person name="Castelle C.J."/>
            <person name="Probst A.J."/>
            <person name="Thomas B.C."/>
            <person name="Singh A."/>
            <person name="Wilkins M.J."/>
            <person name="Karaoz U."/>
            <person name="Brodie E.L."/>
            <person name="Williams K.H."/>
            <person name="Hubbard S.S."/>
            <person name="Banfield J.F."/>
        </authorList>
    </citation>
    <scope>NUCLEOTIDE SEQUENCE [LARGE SCALE GENOMIC DNA]</scope>
</reference>
<dbReference type="EMBL" id="MFSP01000005">
    <property type="protein sequence ID" value="OGI70186.1"/>
    <property type="molecule type" value="Genomic_DNA"/>
</dbReference>
<evidence type="ECO:0000256" key="1">
    <source>
        <dbReference type="ARBA" id="ARBA00004651"/>
    </source>
</evidence>
<proteinExistence type="inferred from homology"/>
<dbReference type="GO" id="GO:0005886">
    <property type="term" value="C:plasma membrane"/>
    <property type="evidence" value="ECO:0007669"/>
    <property type="project" value="UniProtKB-SubCell"/>
</dbReference>
<evidence type="ECO:0000256" key="5">
    <source>
        <dbReference type="ARBA" id="ARBA00022989"/>
    </source>
</evidence>
<comment type="subcellular location">
    <subcellularLocation>
        <location evidence="1">Cell membrane</location>
        <topology evidence="1">Multi-pass membrane protein</topology>
    </subcellularLocation>
</comment>
<dbReference type="AlphaFoldDB" id="A0A1F6VKU2"/>
<keyword evidence="6 7" id="KW-0472">Membrane</keyword>
<dbReference type="InterPro" id="IPR051907">
    <property type="entry name" value="DoxX-like_oxidoreductase"/>
</dbReference>
<keyword evidence="3" id="KW-1003">Cell membrane</keyword>